<gene>
    <name evidence="1" type="ORF">EVAR_88077_1</name>
</gene>
<protein>
    <submittedName>
        <fullName evidence="1">Uncharacterized protein</fullName>
    </submittedName>
</protein>
<name>A0A4C1WI97_EUMVA</name>
<evidence type="ECO:0000313" key="2">
    <source>
        <dbReference type="Proteomes" id="UP000299102"/>
    </source>
</evidence>
<reference evidence="1 2" key="1">
    <citation type="journal article" date="2019" name="Commun. Biol.">
        <title>The bagworm genome reveals a unique fibroin gene that provides high tensile strength.</title>
        <authorList>
            <person name="Kono N."/>
            <person name="Nakamura H."/>
            <person name="Ohtoshi R."/>
            <person name="Tomita M."/>
            <person name="Numata K."/>
            <person name="Arakawa K."/>
        </authorList>
    </citation>
    <scope>NUCLEOTIDE SEQUENCE [LARGE SCALE GENOMIC DNA]</scope>
</reference>
<proteinExistence type="predicted"/>
<sequence>MPSSLYGANRPELLEFTMAACRCVLAAPATDHVFYSCRILMRILRTSELIRITTLVPWQTCVGASIRETKETSPGFILINCDNITIRFAVVVQNCHHPRDIHAYILCWFVEVQSFSFRV</sequence>
<organism evidence="1 2">
    <name type="scientific">Eumeta variegata</name>
    <name type="common">Bagworm moth</name>
    <name type="synonym">Eumeta japonica</name>
    <dbReference type="NCBI Taxonomy" id="151549"/>
    <lineage>
        <taxon>Eukaryota</taxon>
        <taxon>Metazoa</taxon>
        <taxon>Ecdysozoa</taxon>
        <taxon>Arthropoda</taxon>
        <taxon>Hexapoda</taxon>
        <taxon>Insecta</taxon>
        <taxon>Pterygota</taxon>
        <taxon>Neoptera</taxon>
        <taxon>Endopterygota</taxon>
        <taxon>Lepidoptera</taxon>
        <taxon>Glossata</taxon>
        <taxon>Ditrysia</taxon>
        <taxon>Tineoidea</taxon>
        <taxon>Psychidae</taxon>
        <taxon>Oiketicinae</taxon>
        <taxon>Eumeta</taxon>
    </lineage>
</organism>
<accession>A0A4C1WI97</accession>
<keyword evidence="2" id="KW-1185">Reference proteome</keyword>
<evidence type="ECO:0000313" key="1">
    <source>
        <dbReference type="EMBL" id="GBP50242.1"/>
    </source>
</evidence>
<dbReference type="Proteomes" id="UP000299102">
    <property type="component" value="Unassembled WGS sequence"/>
</dbReference>
<dbReference type="EMBL" id="BGZK01000561">
    <property type="protein sequence ID" value="GBP50242.1"/>
    <property type="molecule type" value="Genomic_DNA"/>
</dbReference>
<comment type="caution">
    <text evidence="1">The sequence shown here is derived from an EMBL/GenBank/DDBJ whole genome shotgun (WGS) entry which is preliminary data.</text>
</comment>
<dbReference type="AlphaFoldDB" id="A0A4C1WI97"/>